<comment type="caution">
    <text evidence="2">The sequence shown here is derived from an EMBL/GenBank/DDBJ whole genome shotgun (WGS) entry which is preliminary data.</text>
</comment>
<keyword evidence="1" id="KW-0812">Transmembrane</keyword>
<feature type="transmembrane region" description="Helical" evidence="1">
    <location>
        <begin position="9"/>
        <end position="28"/>
    </location>
</feature>
<keyword evidence="1" id="KW-1133">Transmembrane helix</keyword>
<protein>
    <submittedName>
        <fullName evidence="2">Uncharacterized protein</fullName>
    </submittedName>
</protein>
<keyword evidence="3" id="KW-1185">Reference proteome</keyword>
<dbReference type="InParanoid" id="A0A1Q6DVK9"/>
<name>A0A1Q6DVK9_METT1</name>
<evidence type="ECO:0000313" key="3">
    <source>
        <dbReference type="Proteomes" id="UP000185744"/>
    </source>
</evidence>
<dbReference type="STRING" id="1903181.BTN85_0901"/>
<dbReference type="Proteomes" id="UP000185744">
    <property type="component" value="Unassembled WGS sequence"/>
</dbReference>
<reference evidence="2" key="1">
    <citation type="submission" date="2016-12" db="EMBL/GenBank/DDBJ databases">
        <title>Discovery of methanogenic haloarchaea.</title>
        <authorList>
            <person name="Sorokin D.Y."/>
            <person name="Makarova K.S."/>
            <person name="Abbas B."/>
            <person name="Ferrer M."/>
            <person name="Golyshin P.N."/>
        </authorList>
    </citation>
    <scope>NUCLEOTIDE SEQUENCE [LARGE SCALE GENOMIC DNA]</scope>
    <source>
        <strain evidence="2">HMET1</strain>
    </source>
</reference>
<organism evidence="2 3">
    <name type="scientific">Methanohalarchaeum thermophilum</name>
    <dbReference type="NCBI Taxonomy" id="1903181"/>
    <lineage>
        <taxon>Archaea</taxon>
        <taxon>Methanobacteriati</taxon>
        <taxon>Methanobacteriota</taxon>
        <taxon>Methanonatronarchaeia</taxon>
        <taxon>Methanonatronarchaeales</taxon>
        <taxon>Methanonatronarchaeaceae</taxon>
        <taxon>Candidatus Methanohalarchaeum</taxon>
    </lineage>
</organism>
<evidence type="ECO:0000256" key="1">
    <source>
        <dbReference type="SAM" id="Phobius"/>
    </source>
</evidence>
<dbReference type="AlphaFoldDB" id="A0A1Q6DVK9"/>
<dbReference type="EMBL" id="MSDW01000001">
    <property type="protein sequence ID" value="OKY78410.1"/>
    <property type="molecule type" value="Genomic_DNA"/>
</dbReference>
<evidence type="ECO:0000313" key="2">
    <source>
        <dbReference type="EMBL" id="OKY78410.1"/>
    </source>
</evidence>
<proteinExistence type="predicted"/>
<keyword evidence="1" id="KW-0472">Membrane</keyword>
<gene>
    <name evidence="2" type="ORF">BTN85_0901</name>
</gene>
<feature type="transmembrane region" description="Helical" evidence="1">
    <location>
        <begin position="34"/>
        <end position="58"/>
    </location>
</feature>
<sequence>MRDNLVKGLAIFIIAVISSFIGSMTSGAQGILKIFSSVLFLGGIFLMAFSLIYLILYAREKMI</sequence>
<accession>A0A1Q6DVK9</accession>